<evidence type="ECO:0000313" key="3">
    <source>
        <dbReference type="Proteomes" id="UP000467130"/>
    </source>
</evidence>
<keyword evidence="3" id="KW-1185">Reference proteome</keyword>
<dbReference type="Proteomes" id="UP000467130">
    <property type="component" value="Chromosome"/>
</dbReference>
<dbReference type="EMBL" id="AP022587">
    <property type="protein sequence ID" value="BBY24570.1"/>
    <property type="molecule type" value="Genomic_DNA"/>
</dbReference>
<evidence type="ECO:0000259" key="1">
    <source>
        <dbReference type="Pfam" id="PF00881"/>
    </source>
</evidence>
<protein>
    <recommendedName>
        <fullName evidence="1">Nitroreductase domain-containing protein</fullName>
    </recommendedName>
</protein>
<dbReference type="SUPFAM" id="SSF55469">
    <property type="entry name" value="FMN-dependent nitroreductase-like"/>
    <property type="match status" value="1"/>
</dbReference>
<gene>
    <name evidence="2" type="ORF">MSTO_47750</name>
</gene>
<feature type="domain" description="Nitroreductase" evidence="1">
    <location>
        <begin position="1"/>
        <end position="49"/>
    </location>
</feature>
<sequence>MQNFLLAARAQGLGACMTSWASYGGEQLLREAIGVPDGWLVAGHIVVGWPEGNHGPLRRRPLAEFVNLDRWNESAGSLFAAPAVPPAS</sequence>
<accession>A0A7I7QEC0</accession>
<proteinExistence type="predicted"/>
<reference evidence="2 3" key="1">
    <citation type="journal article" date="2019" name="Emerg. Microbes Infect.">
        <title>Comprehensive subspecies identification of 175 nontuberculous mycobacteria species based on 7547 genomic profiles.</title>
        <authorList>
            <person name="Matsumoto Y."/>
            <person name="Kinjo T."/>
            <person name="Motooka D."/>
            <person name="Nabeya D."/>
            <person name="Jung N."/>
            <person name="Uechi K."/>
            <person name="Horii T."/>
            <person name="Iida T."/>
            <person name="Fujita J."/>
            <person name="Nakamura S."/>
        </authorList>
    </citation>
    <scope>NUCLEOTIDE SEQUENCE [LARGE SCALE GENOMIC DNA]</scope>
    <source>
        <strain evidence="2 3">JCM 17783</strain>
    </source>
</reference>
<dbReference type="KEGG" id="msto:MSTO_47750"/>
<dbReference type="InterPro" id="IPR000415">
    <property type="entry name" value="Nitroreductase-like"/>
</dbReference>
<evidence type="ECO:0000313" key="2">
    <source>
        <dbReference type="EMBL" id="BBY24570.1"/>
    </source>
</evidence>
<name>A0A7I7QEC0_9MYCO</name>
<dbReference type="AlphaFoldDB" id="A0A7I7QEC0"/>
<dbReference type="Pfam" id="PF00881">
    <property type="entry name" value="Nitroreductase"/>
    <property type="match status" value="1"/>
</dbReference>
<dbReference type="Gene3D" id="3.40.109.10">
    <property type="entry name" value="NADH Oxidase"/>
    <property type="match status" value="1"/>
</dbReference>
<organism evidence="2 3">
    <name type="scientific">Mycobacterium stomatepiae</name>
    <dbReference type="NCBI Taxonomy" id="470076"/>
    <lineage>
        <taxon>Bacteria</taxon>
        <taxon>Bacillati</taxon>
        <taxon>Actinomycetota</taxon>
        <taxon>Actinomycetes</taxon>
        <taxon>Mycobacteriales</taxon>
        <taxon>Mycobacteriaceae</taxon>
        <taxon>Mycobacterium</taxon>
        <taxon>Mycobacterium simiae complex</taxon>
    </lineage>
</organism>
<dbReference type="InterPro" id="IPR029479">
    <property type="entry name" value="Nitroreductase"/>
</dbReference>
<dbReference type="GO" id="GO:0016491">
    <property type="term" value="F:oxidoreductase activity"/>
    <property type="evidence" value="ECO:0007669"/>
    <property type="project" value="InterPro"/>
</dbReference>